<dbReference type="EMBL" id="AVOT02088207">
    <property type="protein sequence ID" value="MBW0571456.1"/>
    <property type="molecule type" value="Genomic_DNA"/>
</dbReference>
<proteinExistence type="predicted"/>
<organism evidence="2 3">
    <name type="scientific">Austropuccinia psidii MF-1</name>
    <dbReference type="NCBI Taxonomy" id="1389203"/>
    <lineage>
        <taxon>Eukaryota</taxon>
        <taxon>Fungi</taxon>
        <taxon>Dikarya</taxon>
        <taxon>Basidiomycota</taxon>
        <taxon>Pucciniomycotina</taxon>
        <taxon>Pucciniomycetes</taxon>
        <taxon>Pucciniales</taxon>
        <taxon>Sphaerophragmiaceae</taxon>
        <taxon>Austropuccinia</taxon>
    </lineage>
</organism>
<dbReference type="Proteomes" id="UP000765509">
    <property type="component" value="Unassembled WGS sequence"/>
</dbReference>
<feature type="region of interest" description="Disordered" evidence="1">
    <location>
        <begin position="82"/>
        <end position="145"/>
    </location>
</feature>
<dbReference type="AlphaFoldDB" id="A0A9Q3JZZ8"/>
<reference evidence="2" key="1">
    <citation type="submission" date="2021-03" db="EMBL/GenBank/DDBJ databases">
        <title>Draft genome sequence of rust myrtle Austropuccinia psidii MF-1, a brazilian biotype.</title>
        <authorList>
            <person name="Quecine M.C."/>
            <person name="Pachon D.M.R."/>
            <person name="Bonatelli M.L."/>
            <person name="Correr F.H."/>
            <person name="Franceschini L.M."/>
            <person name="Leite T.F."/>
            <person name="Margarido G.R.A."/>
            <person name="Almeida C.A."/>
            <person name="Ferrarezi J.A."/>
            <person name="Labate C.A."/>
        </authorList>
    </citation>
    <scope>NUCLEOTIDE SEQUENCE</scope>
    <source>
        <strain evidence="2">MF-1</strain>
    </source>
</reference>
<name>A0A9Q3JZZ8_9BASI</name>
<evidence type="ECO:0000313" key="2">
    <source>
        <dbReference type="EMBL" id="MBW0571456.1"/>
    </source>
</evidence>
<sequence>MEDARTSTSFQRLARTFDTLIESSKADITAIPVVRSEQFPTGSGGNIQLLVQALVCGRNAEAVGTSAKPLYRENELISSSKEVHWPRKYSRSSEGMNSHVLQRKSPKDKSFVEKPKHFFRGPEERVDPKKRKKTSQISSSLYKQE</sequence>
<comment type="caution">
    <text evidence="2">The sequence shown here is derived from an EMBL/GenBank/DDBJ whole genome shotgun (WGS) entry which is preliminary data.</text>
</comment>
<feature type="compositionally biased region" description="Basic and acidic residues" evidence="1">
    <location>
        <begin position="105"/>
        <end position="127"/>
    </location>
</feature>
<protein>
    <submittedName>
        <fullName evidence="2">Uncharacterized protein</fullName>
    </submittedName>
</protein>
<accession>A0A9Q3JZZ8</accession>
<keyword evidence="3" id="KW-1185">Reference proteome</keyword>
<gene>
    <name evidence="2" type="ORF">O181_111171</name>
</gene>
<feature type="compositionally biased region" description="Polar residues" evidence="1">
    <location>
        <begin position="135"/>
        <end position="145"/>
    </location>
</feature>
<evidence type="ECO:0000256" key="1">
    <source>
        <dbReference type="SAM" id="MobiDB-lite"/>
    </source>
</evidence>
<evidence type="ECO:0000313" key="3">
    <source>
        <dbReference type="Proteomes" id="UP000765509"/>
    </source>
</evidence>